<protein>
    <recommendedName>
        <fullName evidence="2">N-acetyltransferase domain-containing protein</fullName>
    </recommendedName>
</protein>
<dbReference type="GO" id="GO:0016747">
    <property type="term" value="F:acyltransferase activity, transferring groups other than amino-acyl groups"/>
    <property type="evidence" value="ECO:0007669"/>
    <property type="project" value="InterPro"/>
</dbReference>
<comment type="caution">
    <text evidence="3">The sequence shown here is derived from an EMBL/GenBank/DDBJ whole genome shotgun (WGS) entry which is preliminary data.</text>
</comment>
<evidence type="ECO:0000313" key="3">
    <source>
        <dbReference type="EMBL" id="RFA24919.1"/>
    </source>
</evidence>
<sequence length="367" mass="40696">MVTGFSIERLEIPPTLDGPGGADFREGVAVRNASEVRAYGTAEVEYSAEELFPNWHDEHAPKVLWVARVDGRIVGRAIHETQLRTAAEVGWLDVDVHPLFEQRGIGRALAETVEQHARGLGESRLLTYVVSSTHSADNTDTDALPERRLVPPTGYGSVPSDNREVRFLLARGYRLEQVERASRLALPADPLGDGGLRQDARAAASAEYDVHLWRGATLERWLGDVALMLTRMSTDAPTAGLDEPEDVWTVERLADHERRENDGPRVTFTAAVEHRATGRLVAFNQLAVPLDTSRPVGQQDTLVLREHRGHRPGTLVKLANLDHLQSEAPGHPSILTWNAEENRFMLRVNEAMGFVPIGYEGAWRLDL</sequence>
<dbReference type="Gene3D" id="3.40.630.30">
    <property type="match status" value="1"/>
</dbReference>
<dbReference type="AlphaFoldDB" id="A0A3E0W853"/>
<proteinExistence type="predicted"/>
<dbReference type="PROSITE" id="PS51186">
    <property type="entry name" value="GNAT"/>
    <property type="match status" value="1"/>
</dbReference>
<reference evidence="3 4" key="1">
    <citation type="submission" date="2017-04" db="EMBL/GenBank/DDBJ databases">
        <title>Comparative genome analysis of Subtercola boreus.</title>
        <authorList>
            <person name="Cho Y.-J."/>
            <person name="Cho A."/>
            <person name="Kim O.-S."/>
            <person name="Lee J.-I."/>
        </authorList>
    </citation>
    <scope>NUCLEOTIDE SEQUENCE [LARGE SCALE GENOMIC DNA]</scope>
    <source>
        <strain evidence="3 4">P28004</strain>
    </source>
</reference>
<dbReference type="InterPro" id="IPR016181">
    <property type="entry name" value="Acyl_CoA_acyltransferase"/>
</dbReference>
<evidence type="ECO:0000256" key="1">
    <source>
        <dbReference type="SAM" id="MobiDB-lite"/>
    </source>
</evidence>
<dbReference type="Proteomes" id="UP000257080">
    <property type="component" value="Unassembled WGS sequence"/>
</dbReference>
<dbReference type="EMBL" id="NBXE01000035">
    <property type="protein sequence ID" value="RFA24919.1"/>
    <property type="molecule type" value="Genomic_DNA"/>
</dbReference>
<feature type="region of interest" description="Disordered" evidence="1">
    <location>
        <begin position="136"/>
        <end position="156"/>
    </location>
</feature>
<organism evidence="3 4">
    <name type="scientific">Subtercola boreus</name>
    <dbReference type="NCBI Taxonomy" id="120213"/>
    <lineage>
        <taxon>Bacteria</taxon>
        <taxon>Bacillati</taxon>
        <taxon>Actinomycetota</taxon>
        <taxon>Actinomycetes</taxon>
        <taxon>Micrococcales</taxon>
        <taxon>Microbacteriaceae</taxon>
        <taxon>Subtercola</taxon>
    </lineage>
</organism>
<name>A0A3E0W853_9MICO</name>
<feature type="domain" description="N-acetyltransferase" evidence="2">
    <location>
        <begin position="22"/>
        <end position="189"/>
    </location>
</feature>
<dbReference type="InterPro" id="IPR000182">
    <property type="entry name" value="GNAT_dom"/>
</dbReference>
<dbReference type="CDD" id="cd04301">
    <property type="entry name" value="NAT_SF"/>
    <property type="match status" value="1"/>
</dbReference>
<dbReference type="SUPFAM" id="SSF55729">
    <property type="entry name" value="Acyl-CoA N-acyltransferases (Nat)"/>
    <property type="match status" value="2"/>
</dbReference>
<accession>A0A3E0W853</accession>
<evidence type="ECO:0000259" key="2">
    <source>
        <dbReference type="PROSITE" id="PS51186"/>
    </source>
</evidence>
<dbReference type="OrthoDB" id="4119890at2"/>
<evidence type="ECO:0000313" key="4">
    <source>
        <dbReference type="Proteomes" id="UP000257080"/>
    </source>
</evidence>
<dbReference type="Pfam" id="PF00583">
    <property type="entry name" value="Acetyltransf_1"/>
    <property type="match status" value="1"/>
</dbReference>
<gene>
    <name evidence="3" type="ORF">B7R25_15265</name>
</gene>